<gene>
    <name evidence="2" type="ORF">SAMN05421812_104224</name>
</gene>
<dbReference type="InterPro" id="IPR045394">
    <property type="entry name" value="Abhydrolase_dom"/>
</dbReference>
<dbReference type="RefSeq" id="WP_342745630.1">
    <property type="nucleotide sequence ID" value="NZ_FZPH01000004.1"/>
</dbReference>
<sequence>MRTDLATPVFKLTTETDVAVIGHAQNRQPDSSVLRT</sequence>
<name>A0A239LFK7_9ACTN</name>
<accession>A0A239LFK7</accession>
<organism evidence="2 3">
    <name type="scientific">Asanoa hainanensis</name>
    <dbReference type="NCBI Taxonomy" id="560556"/>
    <lineage>
        <taxon>Bacteria</taxon>
        <taxon>Bacillati</taxon>
        <taxon>Actinomycetota</taxon>
        <taxon>Actinomycetes</taxon>
        <taxon>Micromonosporales</taxon>
        <taxon>Micromonosporaceae</taxon>
        <taxon>Asanoa</taxon>
    </lineage>
</organism>
<evidence type="ECO:0000259" key="1">
    <source>
        <dbReference type="Pfam" id="PF20091"/>
    </source>
</evidence>
<reference evidence="2 3" key="1">
    <citation type="submission" date="2017-06" db="EMBL/GenBank/DDBJ databases">
        <authorList>
            <person name="Kim H.J."/>
            <person name="Triplett B.A."/>
        </authorList>
    </citation>
    <scope>NUCLEOTIDE SEQUENCE [LARGE SCALE GENOMIC DNA]</scope>
    <source>
        <strain evidence="2 3">CGMCC 4.5593</strain>
    </source>
</reference>
<dbReference type="Pfam" id="PF20091">
    <property type="entry name" value="Abhydrolase_10"/>
    <property type="match status" value="1"/>
</dbReference>
<feature type="domain" description="Alpha/beta hydrolase" evidence="1">
    <location>
        <begin position="1"/>
        <end position="36"/>
    </location>
</feature>
<protein>
    <recommendedName>
        <fullName evidence="1">Alpha/beta hydrolase domain-containing protein</fullName>
    </recommendedName>
</protein>
<dbReference type="EMBL" id="FZPH01000004">
    <property type="protein sequence ID" value="SNT28304.1"/>
    <property type="molecule type" value="Genomic_DNA"/>
</dbReference>
<evidence type="ECO:0000313" key="3">
    <source>
        <dbReference type="Proteomes" id="UP000198362"/>
    </source>
</evidence>
<keyword evidence="3" id="KW-1185">Reference proteome</keyword>
<proteinExistence type="predicted"/>
<evidence type="ECO:0000313" key="2">
    <source>
        <dbReference type="EMBL" id="SNT28304.1"/>
    </source>
</evidence>
<dbReference type="AlphaFoldDB" id="A0A239LFK7"/>
<dbReference type="Proteomes" id="UP000198362">
    <property type="component" value="Unassembled WGS sequence"/>
</dbReference>